<proteinExistence type="predicted"/>
<reference evidence="1 2" key="1">
    <citation type="journal article" date="2012" name="J. Bacteriol.">
        <title>Complete Genome Sequence of Paenibacillus mucilaginosus 3016, a Bacterium Functional as Microbial Fertilizer.</title>
        <authorList>
            <person name="Ma M."/>
            <person name="Wang Z."/>
            <person name="Li L."/>
            <person name="Jiang X."/>
            <person name="Guan D."/>
            <person name="Cao F."/>
            <person name="Chen H."/>
            <person name="Wang X."/>
            <person name="Shen D."/>
            <person name="Du B."/>
            <person name="Li J."/>
        </authorList>
    </citation>
    <scope>NUCLEOTIDE SEQUENCE [LARGE SCALE GENOMIC DNA]</scope>
    <source>
        <strain evidence="1 2">3016</strain>
    </source>
</reference>
<organism evidence="1 2">
    <name type="scientific">Paenibacillus mucilaginosus 3016</name>
    <dbReference type="NCBI Taxonomy" id="1116391"/>
    <lineage>
        <taxon>Bacteria</taxon>
        <taxon>Bacillati</taxon>
        <taxon>Bacillota</taxon>
        <taxon>Bacilli</taxon>
        <taxon>Bacillales</taxon>
        <taxon>Paenibacillaceae</taxon>
        <taxon>Paenibacillus</taxon>
    </lineage>
</organism>
<dbReference type="Proteomes" id="UP000007523">
    <property type="component" value="Chromosome"/>
</dbReference>
<dbReference type="KEGG" id="pmq:PM3016_5455"/>
<dbReference type="AlphaFoldDB" id="H6NDV6"/>
<accession>H6NDV6</accession>
<dbReference type="EMBL" id="CP003235">
    <property type="protein sequence ID" value="AFC32155.1"/>
    <property type="molecule type" value="Genomic_DNA"/>
</dbReference>
<protein>
    <submittedName>
        <fullName evidence="1">Gp53 protein</fullName>
    </submittedName>
</protein>
<dbReference type="RefSeq" id="WP_014371591.1">
    <property type="nucleotide sequence ID" value="NC_016935.1"/>
</dbReference>
<name>H6NDV6_9BACL</name>
<gene>
    <name evidence="1" type="ORF">PM3016_5455</name>
</gene>
<evidence type="ECO:0000313" key="2">
    <source>
        <dbReference type="Proteomes" id="UP000007523"/>
    </source>
</evidence>
<keyword evidence="2" id="KW-1185">Reference proteome</keyword>
<sequence length="123" mass="14956">MSQIKIKRGTYQHVEDELREYHETRKEIIRIKNELLQDQTGCPGTLIMQYRKHDEMQRIIDAIDGVVLRLPADKQELIKLRYWTRPQLLTWEGIAQKLYCTKRTAYRWRDEIVEDIANRLGWW</sequence>
<dbReference type="NCBIfam" id="TIGR01636">
    <property type="entry name" value="phage_rinA"/>
    <property type="match status" value="1"/>
</dbReference>
<dbReference type="InterPro" id="IPR006523">
    <property type="entry name" value="RinA"/>
</dbReference>
<evidence type="ECO:0000313" key="1">
    <source>
        <dbReference type="EMBL" id="AFC32155.1"/>
    </source>
</evidence>
<dbReference type="HOGENOM" id="CLU_129884_4_0_9"/>